<protein>
    <submittedName>
        <fullName evidence="1">Uncharacterized protein</fullName>
    </submittedName>
</protein>
<sequence length="51" mass="5695">MDGGIGALYMFEWVHACVLADPCMRVPITKASQRFEWRARARMVDGGCMCG</sequence>
<evidence type="ECO:0000313" key="2">
    <source>
        <dbReference type="Proteomes" id="UP001179952"/>
    </source>
</evidence>
<keyword evidence="2" id="KW-1185">Reference proteome</keyword>
<comment type="caution">
    <text evidence="1">The sequence shown here is derived from an EMBL/GenBank/DDBJ whole genome shotgun (WGS) entry which is preliminary data.</text>
</comment>
<dbReference type="AlphaFoldDB" id="A0AAV9BHE7"/>
<reference evidence="1" key="2">
    <citation type="submission" date="2023-06" db="EMBL/GenBank/DDBJ databases">
        <authorList>
            <person name="Ma L."/>
            <person name="Liu K.-W."/>
            <person name="Li Z."/>
            <person name="Hsiao Y.-Y."/>
            <person name="Qi Y."/>
            <person name="Fu T."/>
            <person name="Tang G."/>
            <person name="Zhang D."/>
            <person name="Sun W.-H."/>
            <person name="Liu D.-K."/>
            <person name="Li Y."/>
            <person name="Chen G.-Z."/>
            <person name="Liu X.-D."/>
            <person name="Liao X.-Y."/>
            <person name="Jiang Y.-T."/>
            <person name="Yu X."/>
            <person name="Hao Y."/>
            <person name="Huang J."/>
            <person name="Zhao X.-W."/>
            <person name="Ke S."/>
            <person name="Chen Y.-Y."/>
            <person name="Wu W.-L."/>
            <person name="Hsu J.-L."/>
            <person name="Lin Y.-F."/>
            <person name="Huang M.-D."/>
            <person name="Li C.-Y."/>
            <person name="Huang L."/>
            <person name="Wang Z.-W."/>
            <person name="Zhao X."/>
            <person name="Zhong W.-Y."/>
            <person name="Peng D.-H."/>
            <person name="Ahmad S."/>
            <person name="Lan S."/>
            <person name="Zhang J.-S."/>
            <person name="Tsai W.-C."/>
            <person name="Van De Peer Y."/>
            <person name="Liu Z.-J."/>
        </authorList>
    </citation>
    <scope>NUCLEOTIDE SEQUENCE</scope>
    <source>
        <strain evidence="1">SCP</strain>
        <tissue evidence="1">Leaves</tissue>
    </source>
</reference>
<reference evidence="1" key="1">
    <citation type="journal article" date="2023" name="Nat. Commun.">
        <title>Diploid and tetraploid genomes of Acorus and the evolution of monocots.</title>
        <authorList>
            <person name="Ma L."/>
            <person name="Liu K.W."/>
            <person name="Li Z."/>
            <person name="Hsiao Y.Y."/>
            <person name="Qi Y."/>
            <person name="Fu T."/>
            <person name="Tang G.D."/>
            <person name="Zhang D."/>
            <person name="Sun W.H."/>
            <person name="Liu D.K."/>
            <person name="Li Y."/>
            <person name="Chen G.Z."/>
            <person name="Liu X.D."/>
            <person name="Liao X.Y."/>
            <person name="Jiang Y.T."/>
            <person name="Yu X."/>
            <person name="Hao Y."/>
            <person name="Huang J."/>
            <person name="Zhao X.W."/>
            <person name="Ke S."/>
            <person name="Chen Y.Y."/>
            <person name="Wu W.L."/>
            <person name="Hsu J.L."/>
            <person name="Lin Y.F."/>
            <person name="Huang M.D."/>
            <person name="Li C.Y."/>
            <person name="Huang L."/>
            <person name="Wang Z.W."/>
            <person name="Zhao X."/>
            <person name="Zhong W.Y."/>
            <person name="Peng D.H."/>
            <person name="Ahmad S."/>
            <person name="Lan S."/>
            <person name="Zhang J.S."/>
            <person name="Tsai W.C."/>
            <person name="Van de Peer Y."/>
            <person name="Liu Z.J."/>
        </authorList>
    </citation>
    <scope>NUCLEOTIDE SEQUENCE</scope>
    <source>
        <strain evidence="1">SCP</strain>
    </source>
</reference>
<dbReference type="Proteomes" id="UP001179952">
    <property type="component" value="Unassembled WGS sequence"/>
</dbReference>
<accession>A0AAV9BHE7</accession>
<evidence type="ECO:0000313" key="1">
    <source>
        <dbReference type="EMBL" id="KAK1275806.1"/>
    </source>
</evidence>
<gene>
    <name evidence="1" type="ORF">QJS04_geneDACA012875</name>
</gene>
<organism evidence="1 2">
    <name type="scientific">Acorus gramineus</name>
    <name type="common">Dwarf sweet flag</name>
    <dbReference type="NCBI Taxonomy" id="55184"/>
    <lineage>
        <taxon>Eukaryota</taxon>
        <taxon>Viridiplantae</taxon>
        <taxon>Streptophyta</taxon>
        <taxon>Embryophyta</taxon>
        <taxon>Tracheophyta</taxon>
        <taxon>Spermatophyta</taxon>
        <taxon>Magnoliopsida</taxon>
        <taxon>Liliopsida</taxon>
        <taxon>Acoraceae</taxon>
        <taxon>Acorus</taxon>
    </lineage>
</organism>
<dbReference type="EMBL" id="JAUJYN010000003">
    <property type="protein sequence ID" value="KAK1275806.1"/>
    <property type="molecule type" value="Genomic_DNA"/>
</dbReference>
<name>A0AAV9BHE7_ACOGR</name>
<proteinExistence type="predicted"/>